<proteinExistence type="predicted"/>
<feature type="transmembrane region" description="Helical" evidence="2">
    <location>
        <begin position="292"/>
        <end position="312"/>
    </location>
</feature>
<dbReference type="InterPro" id="IPR011701">
    <property type="entry name" value="MFS"/>
</dbReference>
<dbReference type="SUPFAM" id="SSF103473">
    <property type="entry name" value="MFS general substrate transporter"/>
    <property type="match status" value="1"/>
</dbReference>
<feature type="transmembrane region" description="Helical" evidence="2">
    <location>
        <begin position="96"/>
        <end position="121"/>
    </location>
</feature>
<feature type="transmembrane region" description="Helical" evidence="2">
    <location>
        <begin position="128"/>
        <end position="147"/>
    </location>
</feature>
<name>A0ABQ2WWX7_9ACTN</name>
<comment type="caution">
    <text evidence="3">The sequence shown here is derived from an EMBL/GenBank/DDBJ whole genome shotgun (WGS) entry which is preliminary data.</text>
</comment>
<feature type="transmembrane region" description="Helical" evidence="2">
    <location>
        <begin position="261"/>
        <end position="280"/>
    </location>
</feature>
<reference evidence="4" key="1">
    <citation type="journal article" date="2019" name="Int. J. Syst. Evol. Microbiol.">
        <title>The Global Catalogue of Microorganisms (GCM) 10K type strain sequencing project: providing services to taxonomists for standard genome sequencing and annotation.</title>
        <authorList>
            <consortium name="The Broad Institute Genomics Platform"/>
            <consortium name="The Broad Institute Genome Sequencing Center for Infectious Disease"/>
            <person name="Wu L."/>
            <person name="Ma J."/>
        </authorList>
    </citation>
    <scope>NUCLEOTIDE SEQUENCE [LARGE SCALE GENOMIC DNA]</scope>
    <source>
        <strain evidence="4">JCM 4866</strain>
    </source>
</reference>
<feature type="transmembrane region" description="Helical" evidence="2">
    <location>
        <begin position="45"/>
        <end position="65"/>
    </location>
</feature>
<keyword evidence="4" id="KW-1185">Reference proteome</keyword>
<keyword evidence="2" id="KW-0472">Membrane</keyword>
<feature type="transmembrane region" description="Helical" evidence="2">
    <location>
        <begin position="346"/>
        <end position="369"/>
    </location>
</feature>
<feature type="region of interest" description="Disordered" evidence="1">
    <location>
        <begin position="419"/>
        <end position="446"/>
    </location>
</feature>
<protein>
    <submittedName>
        <fullName evidence="3">MFS transporter</fullName>
    </submittedName>
</protein>
<evidence type="ECO:0000313" key="4">
    <source>
        <dbReference type="Proteomes" id="UP000617743"/>
    </source>
</evidence>
<sequence length="446" mass="43747">MFAPRTTPWPLVALFTAGYLAPYLLPTTVGRLDSDLPLSATQAGAAGSALLLSSAAAGFVLASRVERIGARALARIGLALAVLGYGTAALTTAVPAVVIGAVVGGFGSGTATTVAATLIAAQRDPHRASTAGLLSVSALAGAVYLTVPHLGPGHGLPLAAIALTALAVWPLTGRLPAGTPAAPARHDKARLPHARSGLVLAAAMVCWSLAQNSLWGVSGRIGLTQAHLSEATVGAVFAVALGAGLTGVLAAGALGARLGRAMPIGAGTVLIAGCIVLSASATDLTSFAAGEIAWNTVYPVVLSYLIGLAASLDPRGRWAVLVGSASSLGTAAGPLVGSVLSAQAGFPVMGAVLGAGLLVIALPMTAVALHTGGRPLLPGTIRRRGGTPAALVAAATGTPTGAVPEIGAPEQPVVEIPVETPAVPAQRDYDRAGPRQAGASPGSGSR</sequence>
<feature type="transmembrane region" description="Helical" evidence="2">
    <location>
        <begin position="153"/>
        <end position="172"/>
    </location>
</feature>
<feature type="transmembrane region" description="Helical" evidence="2">
    <location>
        <begin position="231"/>
        <end position="254"/>
    </location>
</feature>
<dbReference type="Pfam" id="PF07690">
    <property type="entry name" value="MFS_1"/>
    <property type="match status" value="1"/>
</dbReference>
<dbReference type="Gene3D" id="1.20.1250.20">
    <property type="entry name" value="MFS general substrate transporter like domains"/>
    <property type="match status" value="2"/>
</dbReference>
<dbReference type="InterPro" id="IPR036259">
    <property type="entry name" value="MFS_trans_sf"/>
</dbReference>
<evidence type="ECO:0000313" key="3">
    <source>
        <dbReference type="EMBL" id="GGW80765.1"/>
    </source>
</evidence>
<accession>A0ABQ2WWX7</accession>
<evidence type="ECO:0000256" key="2">
    <source>
        <dbReference type="SAM" id="Phobius"/>
    </source>
</evidence>
<dbReference type="RefSeq" id="WP_190048466.1">
    <property type="nucleotide sequence ID" value="NZ_BMWC01000001.1"/>
</dbReference>
<keyword evidence="2" id="KW-0812">Transmembrane</keyword>
<dbReference type="EMBL" id="BMWC01000001">
    <property type="protein sequence ID" value="GGW80765.1"/>
    <property type="molecule type" value="Genomic_DNA"/>
</dbReference>
<evidence type="ECO:0000256" key="1">
    <source>
        <dbReference type="SAM" id="MobiDB-lite"/>
    </source>
</evidence>
<dbReference type="Proteomes" id="UP000617743">
    <property type="component" value="Unassembled WGS sequence"/>
</dbReference>
<gene>
    <name evidence="3" type="ORF">GCM10010383_05640</name>
</gene>
<feature type="transmembrane region" description="Helical" evidence="2">
    <location>
        <begin position="193"/>
        <end position="211"/>
    </location>
</feature>
<organism evidence="3 4">
    <name type="scientific">Streptomyces lomondensis</name>
    <dbReference type="NCBI Taxonomy" id="68229"/>
    <lineage>
        <taxon>Bacteria</taxon>
        <taxon>Bacillati</taxon>
        <taxon>Actinomycetota</taxon>
        <taxon>Actinomycetes</taxon>
        <taxon>Kitasatosporales</taxon>
        <taxon>Streptomycetaceae</taxon>
        <taxon>Streptomyces</taxon>
    </lineage>
</organism>
<feature type="transmembrane region" description="Helical" evidence="2">
    <location>
        <begin position="7"/>
        <end position="25"/>
    </location>
</feature>
<feature type="transmembrane region" description="Helical" evidence="2">
    <location>
        <begin position="319"/>
        <end position="340"/>
    </location>
</feature>
<feature type="transmembrane region" description="Helical" evidence="2">
    <location>
        <begin position="72"/>
        <end position="90"/>
    </location>
</feature>
<keyword evidence="2" id="KW-1133">Transmembrane helix</keyword>